<dbReference type="FunCoup" id="A2DLL5">
    <property type="interactions" value="446"/>
</dbReference>
<dbReference type="GO" id="GO:0005680">
    <property type="term" value="C:anaphase-promoting complex"/>
    <property type="evidence" value="ECO:0000318"/>
    <property type="project" value="GO_Central"/>
</dbReference>
<dbReference type="OrthoDB" id="24948at2759"/>
<evidence type="ECO:0000256" key="1">
    <source>
        <dbReference type="ARBA" id="ARBA00006762"/>
    </source>
</evidence>
<evidence type="ECO:0000256" key="5">
    <source>
        <dbReference type="ARBA" id="ARBA00023306"/>
    </source>
</evidence>
<dbReference type="VEuPathDB" id="TrichDB:TVAGG3_0580410"/>
<dbReference type="KEGG" id="tva:5464156"/>
<dbReference type="InParanoid" id="A2DLL5"/>
<dbReference type="GO" id="GO:0031145">
    <property type="term" value="P:anaphase-promoting complex-dependent catabolic process"/>
    <property type="evidence" value="ECO:0007669"/>
    <property type="project" value="InterPro"/>
</dbReference>
<dbReference type="PIRSF" id="PIRSF028841">
    <property type="entry name" value="APC10_sub"/>
    <property type="match status" value="1"/>
</dbReference>
<comment type="function">
    <text evidence="6">Component of the anaphase promoting complex/cyclosome (APC/C), a cell cycle-regulated E3 ubiquitin-protein ligase complex that controls progression through mitosis and the G1 phase of the cell cycle.</text>
</comment>
<dbReference type="Proteomes" id="UP000001542">
    <property type="component" value="Unassembled WGS sequence"/>
</dbReference>
<organism evidence="8 9">
    <name type="scientific">Trichomonas vaginalis (strain ATCC PRA-98 / G3)</name>
    <dbReference type="NCBI Taxonomy" id="412133"/>
    <lineage>
        <taxon>Eukaryota</taxon>
        <taxon>Metamonada</taxon>
        <taxon>Parabasalia</taxon>
        <taxon>Trichomonadida</taxon>
        <taxon>Trichomonadidae</taxon>
        <taxon>Trichomonas</taxon>
    </lineage>
</organism>
<dbReference type="STRING" id="5722.A2DLL5"/>
<accession>A2DLL5</accession>
<evidence type="ECO:0000313" key="9">
    <source>
        <dbReference type="Proteomes" id="UP000001542"/>
    </source>
</evidence>
<evidence type="ECO:0000256" key="3">
    <source>
        <dbReference type="ARBA" id="ARBA00022776"/>
    </source>
</evidence>
<evidence type="ECO:0000313" key="8">
    <source>
        <dbReference type="EMBL" id="EAY18648.1"/>
    </source>
</evidence>
<dbReference type="Gene3D" id="2.60.120.260">
    <property type="entry name" value="Galactose-binding domain-like"/>
    <property type="match status" value="1"/>
</dbReference>
<comment type="similarity">
    <text evidence="1 6">Belongs to the APC10 family.</text>
</comment>
<dbReference type="FunFam" id="2.60.120.260:FF:000132">
    <property type="entry name" value="Anaphase promoting complex subunit 10"/>
    <property type="match status" value="1"/>
</dbReference>
<keyword evidence="3 6" id="KW-0498">Mitosis</keyword>
<dbReference type="PANTHER" id="PTHR12936">
    <property type="entry name" value="ANAPHASE-PROMOTING COMPLEX 10"/>
    <property type="match status" value="1"/>
</dbReference>
<keyword evidence="4 6" id="KW-0833">Ubl conjugation pathway</keyword>
<dbReference type="SUPFAM" id="SSF49785">
    <property type="entry name" value="Galactose-binding domain-like"/>
    <property type="match status" value="1"/>
</dbReference>
<dbReference type="PROSITE" id="PS51284">
    <property type="entry name" value="DOC"/>
    <property type="match status" value="1"/>
</dbReference>
<dbReference type="SMR" id="A2DLL5"/>
<dbReference type="RefSeq" id="XP_001579634.1">
    <property type="nucleotide sequence ID" value="XM_001579584.1"/>
</dbReference>
<dbReference type="PANTHER" id="PTHR12936:SF0">
    <property type="entry name" value="ANAPHASE-PROMOTING COMPLEX SUBUNIT 10"/>
    <property type="match status" value="1"/>
</dbReference>
<keyword evidence="2 6" id="KW-0132">Cell division</keyword>
<dbReference type="Pfam" id="PF03256">
    <property type="entry name" value="ANAPC10"/>
    <property type="match status" value="1"/>
</dbReference>
<dbReference type="SMART" id="SM01337">
    <property type="entry name" value="APC10"/>
    <property type="match status" value="1"/>
</dbReference>
<dbReference type="InterPro" id="IPR004939">
    <property type="entry name" value="APC_su10/DOC_dom"/>
</dbReference>
<dbReference type="VEuPathDB" id="TrichDB:TVAG_062530"/>
<proteinExistence type="inferred from homology"/>
<evidence type="ECO:0000259" key="7">
    <source>
        <dbReference type="PROSITE" id="PS51284"/>
    </source>
</evidence>
<dbReference type="EMBL" id="DS113216">
    <property type="protein sequence ID" value="EAY18648.1"/>
    <property type="molecule type" value="Genomic_DNA"/>
</dbReference>
<protein>
    <recommendedName>
        <fullName evidence="6">Anaphase-promoting complex subunit 10</fullName>
    </recommendedName>
</protein>
<keyword evidence="5 6" id="KW-0131">Cell cycle</keyword>
<reference evidence="8" key="2">
    <citation type="journal article" date="2007" name="Science">
        <title>Draft genome sequence of the sexually transmitted pathogen Trichomonas vaginalis.</title>
        <authorList>
            <person name="Carlton J.M."/>
            <person name="Hirt R.P."/>
            <person name="Silva J.C."/>
            <person name="Delcher A.L."/>
            <person name="Schatz M."/>
            <person name="Zhao Q."/>
            <person name="Wortman J.R."/>
            <person name="Bidwell S.L."/>
            <person name="Alsmark U.C.M."/>
            <person name="Besteiro S."/>
            <person name="Sicheritz-Ponten T."/>
            <person name="Noel C.J."/>
            <person name="Dacks J.B."/>
            <person name="Foster P.G."/>
            <person name="Simillion C."/>
            <person name="Van de Peer Y."/>
            <person name="Miranda-Saavedra D."/>
            <person name="Barton G.J."/>
            <person name="Westrop G.D."/>
            <person name="Mueller S."/>
            <person name="Dessi D."/>
            <person name="Fiori P.L."/>
            <person name="Ren Q."/>
            <person name="Paulsen I."/>
            <person name="Zhang H."/>
            <person name="Bastida-Corcuera F.D."/>
            <person name="Simoes-Barbosa A."/>
            <person name="Brown M.T."/>
            <person name="Hayes R.D."/>
            <person name="Mukherjee M."/>
            <person name="Okumura C.Y."/>
            <person name="Schneider R."/>
            <person name="Smith A.J."/>
            <person name="Vanacova S."/>
            <person name="Villalvazo M."/>
            <person name="Haas B.J."/>
            <person name="Pertea M."/>
            <person name="Feldblyum T.V."/>
            <person name="Utterback T.R."/>
            <person name="Shu C.L."/>
            <person name="Osoegawa K."/>
            <person name="de Jong P.J."/>
            <person name="Hrdy I."/>
            <person name="Horvathova L."/>
            <person name="Zubacova Z."/>
            <person name="Dolezal P."/>
            <person name="Malik S.B."/>
            <person name="Logsdon J.M. Jr."/>
            <person name="Henze K."/>
            <person name="Gupta A."/>
            <person name="Wang C.C."/>
            <person name="Dunne R.L."/>
            <person name="Upcroft J.A."/>
            <person name="Upcroft P."/>
            <person name="White O."/>
            <person name="Salzberg S.L."/>
            <person name="Tang P."/>
            <person name="Chiu C.-H."/>
            <person name="Lee Y.-S."/>
            <person name="Embley T.M."/>
            <person name="Coombs G.H."/>
            <person name="Mottram J.C."/>
            <person name="Tachezy J."/>
            <person name="Fraser-Liggett C.M."/>
            <person name="Johnson P.J."/>
        </authorList>
    </citation>
    <scope>NUCLEOTIDE SEQUENCE [LARGE SCALE GENOMIC DNA]</scope>
    <source>
        <strain evidence="8">G3</strain>
    </source>
</reference>
<reference evidence="8" key="1">
    <citation type="submission" date="2006-10" db="EMBL/GenBank/DDBJ databases">
        <authorList>
            <person name="Amadeo P."/>
            <person name="Zhao Q."/>
            <person name="Wortman J."/>
            <person name="Fraser-Liggett C."/>
            <person name="Carlton J."/>
        </authorList>
    </citation>
    <scope>NUCLEOTIDE SEQUENCE</scope>
    <source>
        <strain evidence="8">G3</strain>
    </source>
</reference>
<name>A2DLL5_TRIV3</name>
<evidence type="ECO:0000256" key="4">
    <source>
        <dbReference type="ARBA" id="ARBA00022786"/>
    </source>
</evidence>
<dbReference type="GO" id="GO:0051301">
    <property type="term" value="P:cell division"/>
    <property type="evidence" value="ECO:0007669"/>
    <property type="project" value="UniProtKB-KW"/>
</dbReference>
<evidence type="ECO:0000256" key="6">
    <source>
        <dbReference type="PIRNR" id="PIRNR028841"/>
    </source>
</evidence>
<dbReference type="AlphaFoldDB" id="A2DLL5"/>
<dbReference type="InterPro" id="IPR008979">
    <property type="entry name" value="Galactose-bd-like_sf"/>
</dbReference>
<dbReference type="OMA" id="FITIEFP"/>
<dbReference type="CDD" id="cd08366">
    <property type="entry name" value="APC10"/>
    <property type="match status" value="1"/>
</dbReference>
<sequence>MKTNLHDITKKALWNVSTTKGGYEISAMFDGSNETFWQSDSVPPHYIIAQFSKKTYISKLSMYISIQNDETYTPVEVACYIGSDPNLMQQYSREELSILQGWVDIPLGISTIFLKIEITKNHQGGKDSRIRQIKLWGLPQSLTFDTSCFVTSNATQFLTIR</sequence>
<evidence type="ECO:0000256" key="2">
    <source>
        <dbReference type="ARBA" id="ARBA00022618"/>
    </source>
</evidence>
<dbReference type="InterPro" id="IPR016901">
    <property type="entry name" value="APC10/Doc1"/>
</dbReference>
<dbReference type="GO" id="GO:0070979">
    <property type="term" value="P:protein K11-linked ubiquitination"/>
    <property type="evidence" value="ECO:0000318"/>
    <property type="project" value="GO_Central"/>
</dbReference>
<keyword evidence="9" id="KW-1185">Reference proteome</keyword>
<dbReference type="eggNOG" id="KOG3437">
    <property type="taxonomic scope" value="Eukaryota"/>
</dbReference>
<feature type="domain" description="DOC" evidence="7">
    <location>
        <begin position="1"/>
        <end position="161"/>
    </location>
</feature>
<gene>
    <name evidence="8" type="ORF">TVAG_062530</name>
</gene>